<organism evidence="2">
    <name type="scientific">Siphoviridae sp. ctomJ2</name>
    <dbReference type="NCBI Taxonomy" id="2827593"/>
    <lineage>
        <taxon>Viruses</taxon>
        <taxon>Duplodnaviria</taxon>
        <taxon>Heunggongvirae</taxon>
        <taxon>Uroviricota</taxon>
        <taxon>Caudoviricetes</taxon>
    </lineage>
</organism>
<name>A0A8S5LKD9_9CAUD</name>
<dbReference type="EMBL" id="BK015864">
    <property type="protein sequence ID" value="DAD70386.1"/>
    <property type="molecule type" value="Genomic_DNA"/>
</dbReference>
<dbReference type="SUPFAM" id="SSF88697">
    <property type="entry name" value="PUA domain-like"/>
    <property type="match status" value="1"/>
</dbReference>
<dbReference type="Gene3D" id="2.30.130.30">
    <property type="entry name" value="Hypothetical protein"/>
    <property type="match status" value="1"/>
</dbReference>
<sequence>MIHALKIEPNFYEEIRNGDKQFEVREDDRHYSVGDVLALNELNDTRTEYTGRALLTKVTCVLRDERFLQKNYVVMGIKLLGVTEEHSQGVKFEIYGGNGK</sequence>
<dbReference type="Pfam" id="PF12961">
    <property type="entry name" value="DUF3850"/>
    <property type="match status" value="1"/>
</dbReference>
<feature type="domain" description="DUF3850" evidence="1">
    <location>
        <begin position="2"/>
        <end position="77"/>
    </location>
</feature>
<proteinExistence type="predicted"/>
<reference evidence="2" key="1">
    <citation type="journal article" date="2021" name="Proc. Natl. Acad. Sci. U.S.A.">
        <title>A Catalog of Tens of Thousands of Viruses from Human Metagenomes Reveals Hidden Associations with Chronic Diseases.</title>
        <authorList>
            <person name="Tisza M.J."/>
            <person name="Buck C.B."/>
        </authorList>
    </citation>
    <scope>NUCLEOTIDE SEQUENCE</scope>
    <source>
        <strain evidence="2">CtomJ2</strain>
    </source>
</reference>
<protein>
    <submittedName>
        <fullName evidence="2">Activating signal cointegrator</fullName>
    </submittedName>
</protein>
<evidence type="ECO:0000313" key="2">
    <source>
        <dbReference type="EMBL" id="DAD70386.1"/>
    </source>
</evidence>
<dbReference type="InterPro" id="IPR015947">
    <property type="entry name" value="PUA-like_sf"/>
</dbReference>
<dbReference type="InterPro" id="IPR039440">
    <property type="entry name" value="DUF3850"/>
</dbReference>
<accession>A0A8S5LKD9</accession>
<evidence type="ECO:0000259" key="1">
    <source>
        <dbReference type="Pfam" id="PF12961"/>
    </source>
</evidence>